<keyword evidence="6" id="KW-1185">Reference proteome</keyword>
<feature type="transmembrane region" description="Helical" evidence="3">
    <location>
        <begin position="250"/>
        <end position="272"/>
    </location>
</feature>
<evidence type="ECO:0000313" key="5">
    <source>
        <dbReference type="EMBL" id="UQC82390.1"/>
    </source>
</evidence>
<evidence type="ECO:0000256" key="2">
    <source>
        <dbReference type="SAM" id="MobiDB-lite"/>
    </source>
</evidence>
<dbReference type="GO" id="GO:0006511">
    <property type="term" value="P:ubiquitin-dependent protein catabolic process"/>
    <property type="evidence" value="ECO:0007669"/>
    <property type="project" value="TreeGrafter"/>
</dbReference>
<feature type="region of interest" description="Disordered" evidence="2">
    <location>
        <begin position="819"/>
        <end position="838"/>
    </location>
</feature>
<dbReference type="Gene3D" id="3.30.40.10">
    <property type="entry name" value="Zinc/RING finger domain, C3HC4 (zinc finger)"/>
    <property type="match status" value="1"/>
</dbReference>
<keyword evidence="3" id="KW-1133">Transmembrane helix</keyword>
<keyword evidence="1" id="KW-0862">Zinc</keyword>
<feature type="compositionally biased region" description="Acidic residues" evidence="2">
    <location>
        <begin position="326"/>
        <end position="343"/>
    </location>
</feature>
<dbReference type="RefSeq" id="XP_049144013.1">
    <property type="nucleotide sequence ID" value="XM_049286870.1"/>
</dbReference>
<keyword evidence="1" id="KW-0479">Metal-binding</keyword>
<dbReference type="GeneID" id="73341880"/>
<dbReference type="SMART" id="SM00184">
    <property type="entry name" value="RING"/>
    <property type="match status" value="1"/>
</dbReference>
<evidence type="ECO:0000259" key="4">
    <source>
        <dbReference type="PROSITE" id="PS50089"/>
    </source>
</evidence>
<dbReference type="EMBL" id="CP019476">
    <property type="protein sequence ID" value="UQC82390.1"/>
    <property type="molecule type" value="Genomic_DNA"/>
</dbReference>
<keyword evidence="3" id="KW-0812">Transmembrane</keyword>
<dbReference type="Pfam" id="PF13639">
    <property type="entry name" value="zf-RING_2"/>
    <property type="match status" value="1"/>
</dbReference>
<feature type="compositionally biased region" description="Basic and acidic residues" evidence="2">
    <location>
        <begin position="344"/>
        <end position="375"/>
    </location>
</feature>
<dbReference type="PROSITE" id="PS50089">
    <property type="entry name" value="ZF_RING_2"/>
    <property type="match status" value="1"/>
</dbReference>
<reference evidence="5" key="1">
    <citation type="journal article" date="2021" name="Mol. Plant Microbe Interact.">
        <title>Complete Genome Sequence of the Plant-Pathogenic Fungus Colletotrichum lupini.</title>
        <authorList>
            <person name="Baroncelli R."/>
            <person name="Pensec F."/>
            <person name="Da Lio D."/>
            <person name="Boufleur T."/>
            <person name="Vicente I."/>
            <person name="Sarrocco S."/>
            <person name="Picot A."/>
            <person name="Baraldi E."/>
            <person name="Sukno S."/>
            <person name="Thon M."/>
            <person name="Le Floch G."/>
        </authorList>
    </citation>
    <scope>NUCLEOTIDE SEQUENCE</scope>
    <source>
        <strain evidence="5">IMI 504893</strain>
    </source>
</reference>
<keyword evidence="1" id="KW-0863">Zinc-finger</keyword>
<sequence length="865" mass="95951">MSENLEYLHTSDGSRFLSSCNLFFAFVRLPNGPPSLGGFLKYGRAGPSPSPQAPLTLPQTLRYGGADAKDGDKNPEAQLQCLPCLWRWGDKASSRAVHHWGPAPANFGHLLLRLVCGLPVDIHGGPEWCHFSRCLIFGSRLSMSDKGPGESALNRMRAIDSFCSGPIKVSLCPPSVPRYGAPSCHAWRRPGPSGFLIAQLDRTASFGFSLASSALAGGSSQLSLLIIVALSSFSSTLPTMGTTMSVIKTLIVPAIISLILFLVSTYVALPLWRRWRSRYSQYLPLDTISTSTVSLRHRVQNAFARMMVPSTWRRNAHERLVIATDASEDGYSSEDGEELGEVGEDTRRALTEDARRDRHDSTRRLSRDLEEGFRDDSDDEDDGAGNRRLVTGHEDTQLNIRLAFPSYVVNGHGHANCPRCLSRQSPVPGKSAMSSDPDLVLRTHPSSSSGSALLRQAFGKRGNQLNLMPPANLPHFGRLSRSISALFGLSWGQAQPHVRNKHRSGARVSVLQHGILLLFSVVRSGMKLVEVSSTEMVPPPGGLGRGARIPSDKRRAKVRPRLNAASAHVKHSPASRRHTLYSRYGSVHHAFFPEKDMADPAEDPERSNGGGQCRAIHLQGTISFPKVSGSSCPGVCIPFPFFVMFLIVFVHHCSTAVWSSNKGFGYESHVPFPLETMNILKSVMRKQEMASNPAADDTCCAICYEKVGEAKEEGDKEVWRYLPCGHRFGGDCIQHWLGVASVDEPHCPWCRVSMRCDCGHPVVPTTKATRNYMYWGWMPCEICHTQLHRTRKTSKYFRGQLLPRLNSLIHSLDHNMASIPQEVPKEQEETPTKEPWEDREVWRRKWTEHFIQEDRKASGSKSPKK</sequence>
<dbReference type="SUPFAM" id="SSF57850">
    <property type="entry name" value="RING/U-box"/>
    <property type="match status" value="1"/>
</dbReference>
<dbReference type="KEGG" id="clup:CLUP02_07878"/>
<feature type="transmembrane region" description="Helical" evidence="3">
    <location>
        <begin position="206"/>
        <end position="230"/>
    </location>
</feature>
<gene>
    <name evidence="5" type="ORF">CLUP02_07878</name>
</gene>
<dbReference type="Proteomes" id="UP000830671">
    <property type="component" value="Chromosome 4"/>
</dbReference>
<dbReference type="AlphaFoldDB" id="A0A9Q8SSQ6"/>
<dbReference type="PANTHER" id="PTHR22765">
    <property type="entry name" value="RING FINGER AND PROTEASE ASSOCIATED DOMAIN-CONTAINING"/>
    <property type="match status" value="1"/>
</dbReference>
<dbReference type="GO" id="GO:0008270">
    <property type="term" value="F:zinc ion binding"/>
    <property type="evidence" value="ECO:0007669"/>
    <property type="project" value="UniProtKB-KW"/>
</dbReference>
<feature type="region of interest" description="Disordered" evidence="2">
    <location>
        <begin position="325"/>
        <end position="392"/>
    </location>
</feature>
<evidence type="ECO:0000313" key="6">
    <source>
        <dbReference type="Proteomes" id="UP000830671"/>
    </source>
</evidence>
<feature type="domain" description="RING-type" evidence="4">
    <location>
        <begin position="700"/>
        <end position="751"/>
    </location>
</feature>
<dbReference type="InterPro" id="IPR013083">
    <property type="entry name" value="Znf_RING/FYVE/PHD"/>
</dbReference>
<evidence type="ECO:0000256" key="1">
    <source>
        <dbReference type="PROSITE-ProRule" id="PRU00175"/>
    </source>
</evidence>
<accession>A0A9Q8SSQ6</accession>
<dbReference type="InterPro" id="IPR001841">
    <property type="entry name" value="Znf_RING"/>
</dbReference>
<dbReference type="PANTHER" id="PTHR22765:SF434">
    <property type="entry name" value="GB|AAD18119.1-RELATED"/>
    <property type="match status" value="1"/>
</dbReference>
<name>A0A9Q8SSQ6_9PEZI</name>
<proteinExistence type="predicted"/>
<evidence type="ECO:0000256" key="3">
    <source>
        <dbReference type="SAM" id="Phobius"/>
    </source>
</evidence>
<feature type="compositionally biased region" description="Basic and acidic residues" evidence="2">
    <location>
        <begin position="823"/>
        <end position="838"/>
    </location>
</feature>
<organism evidence="5 6">
    <name type="scientific">Colletotrichum lupini</name>
    <dbReference type="NCBI Taxonomy" id="145971"/>
    <lineage>
        <taxon>Eukaryota</taxon>
        <taxon>Fungi</taxon>
        <taxon>Dikarya</taxon>
        <taxon>Ascomycota</taxon>
        <taxon>Pezizomycotina</taxon>
        <taxon>Sordariomycetes</taxon>
        <taxon>Hypocreomycetidae</taxon>
        <taxon>Glomerellales</taxon>
        <taxon>Glomerellaceae</taxon>
        <taxon>Colletotrichum</taxon>
        <taxon>Colletotrichum acutatum species complex</taxon>
    </lineage>
</organism>
<keyword evidence="3" id="KW-0472">Membrane</keyword>
<protein>
    <recommendedName>
        <fullName evidence="4">RING-type domain-containing protein</fullName>
    </recommendedName>
</protein>
<dbReference type="GO" id="GO:0061630">
    <property type="term" value="F:ubiquitin protein ligase activity"/>
    <property type="evidence" value="ECO:0007669"/>
    <property type="project" value="TreeGrafter"/>
</dbReference>
<dbReference type="InterPro" id="IPR051826">
    <property type="entry name" value="E3_ubiquitin-ligase_domain"/>
</dbReference>